<dbReference type="PANTHER" id="PTHR40940:SF2">
    <property type="entry name" value="BATD"/>
    <property type="match status" value="1"/>
</dbReference>
<keyword evidence="4" id="KW-1185">Reference proteome</keyword>
<organism evidence="3 4">
    <name type="scientific">Halarcobacter anaerophilus</name>
    <dbReference type="NCBI Taxonomy" id="877500"/>
    <lineage>
        <taxon>Bacteria</taxon>
        <taxon>Pseudomonadati</taxon>
        <taxon>Campylobacterota</taxon>
        <taxon>Epsilonproteobacteria</taxon>
        <taxon>Campylobacterales</taxon>
        <taxon>Arcobacteraceae</taxon>
        <taxon>Halarcobacter</taxon>
    </lineage>
</organism>
<dbReference type="STRING" id="877500.GCA_000935065_01914"/>
<feature type="transmembrane region" description="Helical" evidence="1">
    <location>
        <begin position="401"/>
        <end position="419"/>
    </location>
</feature>
<dbReference type="EMBL" id="PDKO01000006">
    <property type="protein sequence ID" value="RXJ62800.1"/>
    <property type="molecule type" value="Genomic_DNA"/>
</dbReference>
<comment type="caution">
    <text evidence="3">The sequence shown here is derived from an EMBL/GenBank/DDBJ whole genome shotgun (WGS) entry which is preliminary data.</text>
</comment>
<sequence>MKLFKSIFLFFLFQICLYAEVVLNAPQSFVKGEPYFFEFEVEGSSITFPKIKDIDGFVVENQGTSKSVQIINGDYSQKLKKRYKIVPTTAFTIPSFKFEIDGKEFFSQAKKVVLKKVTKTDSSNFDLTLIPSKTDLYVGEDLLLKLVFKYKKDLQITNLGFEKPHFENFWYKQINSNNQRYEQNGYIVQELDFLLFAQKSGELNINPLRVDAQLMQSDASNPFSFFSTVPKVEKIYSNELKFNVKPLPKGVNLIGDFDIKASVDKTKIKQSQSISLKLNITGTGNFDDIEDFKLNIPNATIYDNKPDIKTKYTNKGYEGVYSKVFSIVPENSIEIPRITLKYFSKKEQKVVEKRTQSFTIEVEKSKKEQKVILQKAEKAIVKVEKNEGQKEEISYENKLKYFLFGIITTLLILGLYKFVRVQNSKKVSQDTPLGKLVKKTENRTELMKVLVPYLKKDSVLDELIFECESDKDFKILKKEILKRLKEIKI</sequence>
<keyword evidence="1" id="KW-0812">Transmembrane</keyword>
<accession>A0A4Q0XYN9</accession>
<dbReference type="RefSeq" id="WP_129082084.1">
    <property type="nucleotide sequence ID" value="NZ_CP041070.1"/>
</dbReference>
<dbReference type="AlphaFoldDB" id="A0A4Q0XYN9"/>
<dbReference type="InterPro" id="IPR025738">
    <property type="entry name" value="BatD"/>
</dbReference>
<feature type="signal peptide" evidence="2">
    <location>
        <begin position="1"/>
        <end position="21"/>
    </location>
</feature>
<dbReference type="Proteomes" id="UP000290191">
    <property type="component" value="Unassembled WGS sequence"/>
</dbReference>
<proteinExistence type="predicted"/>
<evidence type="ECO:0000256" key="2">
    <source>
        <dbReference type="SAM" id="SignalP"/>
    </source>
</evidence>
<keyword evidence="1" id="KW-1133">Transmembrane helix</keyword>
<evidence type="ECO:0000256" key="1">
    <source>
        <dbReference type="SAM" id="Phobius"/>
    </source>
</evidence>
<dbReference type="PANTHER" id="PTHR40940">
    <property type="entry name" value="PROTEIN BATD-RELATED"/>
    <property type="match status" value="1"/>
</dbReference>
<gene>
    <name evidence="3" type="ORF">CRV06_08170</name>
</gene>
<dbReference type="OrthoDB" id="5372079at2"/>
<reference evidence="3 4" key="1">
    <citation type="submission" date="2017-10" db="EMBL/GenBank/DDBJ databases">
        <title>Genomics of the genus Arcobacter.</title>
        <authorList>
            <person name="Perez-Cataluna A."/>
            <person name="Figueras M.J."/>
        </authorList>
    </citation>
    <scope>NUCLEOTIDE SEQUENCE [LARGE SCALE GENOMIC DNA]</scope>
    <source>
        <strain evidence="3 4">DSM 24636</strain>
    </source>
</reference>
<dbReference type="Pfam" id="PF13584">
    <property type="entry name" value="BatD"/>
    <property type="match status" value="1"/>
</dbReference>
<evidence type="ECO:0008006" key="5">
    <source>
        <dbReference type="Google" id="ProtNLM"/>
    </source>
</evidence>
<protein>
    <recommendedName>
        <fullName evidence="5">BatD protein</fullName>
    </recommendedName>
</protein>
<feature type="chain" id="PRO_5020739401" description="BatD protein" evidence="2">
    <location>
        <begin position="22"/>
        <end position="489"/>
    </location>
</feature>
<evidence type="ECO:0000313" key="4">
    <source>
        <dbReference type="Proteomes" id="UP000290191"/>
    </source>
</evidence>
<evidence type="ECO:0000313" key="3">
    <source>
        <dbReference type="EMBL" id="RXJ62800.1"/>
    </source>
</evidence>
<keyword evidence="1" id="KW-0472">Membrane</keyword>
<keyword evidence="2" id="KW-0732">Signal</keyword>
<name>A0A4Q0XYN9_9BACT</name>